<dbReference type="Gene3D" id="3.40.50.2300">
    <property type="match status" value="2"/>
</dbReference>
<accession>A0A5B9DMK1</accession>
<gene>
    <name evidence="6" type="ORF">FNA67_08190</name>
</gene>
<dbReference type="GO" id="GO:0000976">
    <property type="term" value="F:transcription cis-regulatory region binding"/>
    <property type="evidence" value="ECO:0007669"/>
    <property type="project" value="TreeGrafter"/>
</dbReference>
<evidence type="ECO:0000256" key="3">
    <source>
        <dbReference type="ARBA" id="ARBA00023125"/>
    </source>
</evidence>
<evidence type="ECO:0000256" key="2">
    <source>
        <dbReference type="ARBA" id="ARBA00023015"/>
    </source>
</evidence>
<feature type="domain" description="HTH lacI-type" evidence="5">
    <location>
        <begin position="15"/>
        <end position="69"/>
    </location>
</feature>
<dbReference type="CDD" id="cd01392">
    <property type="entry name" value="HTH_LacI"/>
    <property type="match status" value="1"/>
</dbReference>
<dbReference type="EMBL" id="CP041690">
    <property type="protein sequence ID" value="QEE20155.1"/>
    <property type="molecule type" value="Genomic_DNA"/>
</dbReference>
<dbReference type="AlphaFoldDB" id="A0A5B9DMK1"/>
<dbReference type="SUPFAM" id="SSF53822">
    <property type="entry name" value="Periplasmic binding protein-like I"/>
    <property type="match status" value="1"/>
</dbReference>
<proteinExistence type="predicted"/>
<dbReference type="SMART" id="SM00354">
    <property type="entry name" value="HTH_LACI"/>
    <property type="match status" value="1"/>
</dbReference>
<name>A0A5B9DMK1_9HYPH</name>
<dbReference type="InterPro" id="IPR046335">
    <property type="entry name" value="LacI/GalR-like_sensor"/>
</dbReference>
<evidence type="ECO:0000313" key="7">
    <source>
        <dbReference type="Proteomes" id="UP000321062"/>
    </source>
</evidence>
<dbReference type="Proteomes" id="UP000321062">
    <property type="component" value="Chromosome"/>
</dbReference>
<organism evidence="6 7">
    <name type="scientific">Paradevosia tibetensis</name>
    <dbReference type="NCBI Taxonomy" id="1447062"/>
    <lineage>
        <taxon>Bacteria</taxon>
        <taxon>Pseudomonadati</taxon>
        <taxon>Pseudomonadota</taxon>
        <taxon>Alphaproteobacteria</taxon>
        <taxon>Hyphomicrobiales</taxon>
        <taxon>Devosiaceae</taxon>
        <taxon>Paradevosia</taxon>
    </lineage>
</organism>
<keyword evidence="4" id="KW-0804">Transcription</keyword>
<dbReference type="Pfam" id="PF13377">
    <property type="entry name" value="Peripla_BP_3"/>
    <property type="match status" value="1"/>
</dbReference>
<dbReference type="GO" id="GO:0003700">
    <property type="term" value="F:DNA-binding transcription factor activity"/>
    <property type="evidence" value="ECO:0007669"/>
    <property type="project" value="TreeGrafter"/>
</dbReference>
<dbReference type="OrthoDB" id="5171752at2"/>
<dbReference type="PANTHER" id="PTHR30146:SF148">
    <property type="entry name" value="HTH-TYPE TRANSCRIPTIONAL REPRESSOR PURR-RELATED"/>
    <property type="match status" value="1"/>
</dbReference>
<evidence type="ECO:0000256" key="1">
    <source>
        <dbReference type="ARBA" id="ARBA00022491"/>
    </source>
</evidence>
<dbReference type="SUPFAM" id="SSF47413">
    <property type="entry name" value="lambda repressor-like DNA-binding domains"/>
    <property type="match status" value="1"/>
</dbReference>
<evidence type="ECO:0000259" key="5">
    <source>
        <dbReference type="PROSITE" id="PS50932"/>
    </source>
</evidence>
<keyword evidence="7" id="KW-1185">Reference proteome</keyword>
<dbReference type="Gene3D" id="1.10.260.40">
    <property type="entry name" value="lambda repressor-like DNA-binding domains"/>
    <property type="match status" value="1"/>
</dbReference>
<dbReference type="PROSITE" id="PS50932">
    <property type="entry name" value="HTH_LACI_2"/>
    <property type="match status" value="1"/>
</dbReference>
<dbReference type="InterPro" id="IPR028082">
    <property type="entry name" value="Peripla_BP_I"/>
</dbReference>
<dbReference type="Pfam" id="PF00356">
    <property type="entry name" value="LacI"/>
    <property type="match status" value="1"/>
</dbReference>
<dbReference type="PANTHER" id="PTHR30146">
    <property type="entry name" value="LACI-RELATED TRANSCRIPTIONAL REPRESSOR"/>
    <property type="match status" value="1"/>
</dbReference>
<dbReference type="CDD" id="cd06267">
    <property type="entry name" value="PBP1_LacI_sugar_binding-like"/>
    <property type="match status" value="1"/>
</dbReference>
<reference evidence="6 7" key="1">
    <citation type="journal article" date="2015" name="Int. J. Syst. Evol. Microbiol.">
        <title>Youhaiella tibetensis gen. nov., sp. nov., isolated from subsurface sediment.</title>
        <authorList>
            <person name="Wang Y.X."/>
            <person name="Huang F.Q."/>
            <person name="Nogi Y."/>
            <person name="Pang S.J."/>
            <person name="Wang P.K."/>
            <person name="Lv J."/>
        </authorList>
    </citation>
    <scope>NUCLEOTIDE SEQUENCE [LARGE SCALE GENOMIC DNA]</scope>
    <source>
        <strain evidence="7">fig4</strain>
    </source>
</reference>
<sequence length="347" mass="37503">MRWLCVAGKRSVELPTIKDVARIANVSITTVSATLNGTAPVSEELQKRVWAAVEEAGYHPDPVARNLRKGVSTTIGLIVPDIATPWAAHIAKAMQAALSARGYNMLFASNEDDPERELREIELFSSHRVAGLVIAATSHGDNYAERLSDAIRTPAVLVDRIIPGSRFDAVADDNHLGAQLITRYLLKLGHRDISFLAGRPGISPSDERLEGFRATMAEAGVSVREDLVRRPVYKYDHAFTAVQQLMTLPSPPTAIACINIAQLLGTMAGLKNMGLRVPEDVSVASFDGFHPAEGWKPSITSLTQDVAAITANAAELLLARISGENAGPPRIVRVPPRLQVRESCRGL</sequence>
<dbReference type="KEGG" id="yti:FNA67_08190"/>
<dbReference type="InterPro" id="IPR010982">
    <property type="entry name" value="Lambda_DNA-bd_dom_sf"/>
</dbReference>
<dbReference type="InterPro" id="IPR000843">
    <property type="entry name" value="HTH_LacI"/>
</dbReference>
<protein>
    <submittedName>
        <fullName evidence="6">LacI family transcriptional regulator</fullName>
    </submittedName>
</protein>
<keyword evidence="2" id="KW-0805">Transcription regulation</keyword>
<evidence type="ECO:0000256" key="4">
    <source>
        <dbReference type="ARBA" id="ARBA00023163"/>
    </source>
</evidence>
<evidence type="ECO:0000313" key="6">
    <source>
        <dbReference type="EMBL" id="QEE20155.1"/>
    </source>
</evidence>
<keyword evidence="3" id="KW-0238">DNA-binding</keyword>
<keyword evidence="1" id="KW-0678">Repressor</keyword>